<protein>
    <submittedName>
        <fullName evidence="2">Fragmin60</fullName>
    </submittedName>
</protein>
<accession>A0A5C3Q0M0</accession>
<dbReference type="GO" id="GO:0015629">
    <property type="term" value="C:actin cytoskeleton"/>
    <property type="evidence" value="ECO:0007669"/>
    <property type="project" value="TreeGrafter"/>
</dbReference>
<dbReference type="PANTHER" id="PTHR11977:SF130">
    <property type="entry name" value="SEVERIN"/>
    <property type="match status" value="1"/>
</dbReference>
<keyword evidence="3" id="KW-1185">Reference proteome</keyword>
<evidence type="ECO:0000313" key="2">
    <source>
        <dbReference type="EMBL" id="TFK95654.1"/>
    </source>
</evidence>
<dbReference type="GO" id="GO:0008154">
    <property type="term" value="P:actin polymerization or depolymerization"/>
    <property type="evidence" value="ECO:0007669"/>
    <property type="project" value="TreeGrafter"/>
</dbReference>
<feature type="domain" description="Gelsolin-like" evidence="1">
    <location>
        <begin position="315"/>
        <end position="363"/>
    </location>
</feature>
<dbReference type="SMART" id="SM00262">
    <property type="entry name" value="GEL"/>
    <property type="match status" value="3"/>
</dbReference>
<dbReference type="PRINTS" id="PR00597">
    <property type="entry name" value="GELSOLIN"/>
</dbReference>
<dbReference type="PANTHER" id="PTHR11977">
    <property type="entry name" value="VILLIN"/>
    <property type="match status" value="1"/>
</dbReference>
<dbReference type="AlphaFoldDB" id="A0A5C3Q0M0"/>
<reference evidence="2 3" key="1">
    <citation type="journal article" date="2019" name="Nat. Ecol. Evol.">
        <title>Megaphylogeny resolves global patterns of mushroom evolution.</title>
        <authorList>
            <person name="Varga T."/>
            <person name="Krizsan K."/>
            <person name="Foldi C."/>
            <person name="Dima B."/>
            <person name="Sanchez-Garcia M."/>
            <person name="Sanchez-Ramirez S."/>
            <person name="Szollosi G.J."/>
            <person name="Szarkandi J.G."/>
            <person name="Papp V."/>
            <person name="Albert L."/>
            <person name="Andreopoulos W."/>
            <person name="Angelini C."/>
            <person name="Antonin V."/>
            <person name="Barry K.W."/>
            <person name="Bougher N.L."/>
            <person name="Buchanan P."/>
            <person name="Buyck B."/>
            <person name="Bense V."/>
            <person name="Catcheside P."/>
            <person name="Chovatia M."/>
            <person name="Cooper J."/>
            <person name="Damon W."/>
            <person name="Desjardin D."/>
            <person name="Finy P."/>
            <person name="Geml J."/>
            <person name="Haridas S."/>
            <person name="Hughes K."/>
            <person name="Justo A."/>
            <person name="Karasinski D."/>
            <person name="Kautmanova I."/>
            <person name="Kiss B."/>
            <person name="Kocsube S."/>
            <person name="Kotiranta H."/>
            <person name="LaButti K.M."/>
            <person name="Lechner B.E."/>
            <person name="Liimatainen K."/>
            <person name="Lipzen A."/>
            <person name="Lukacs Z."/>
            <person name="Mihaltcheva S."/>
            <person name="Morgado L.N."/>
            <person name="Niskanen T."/>
            <person name="Noordeloos M.E."/>
            <person name="Ohm R.A."/>
            <person name="Ortiz-Santana B."/>
            <person name="Ovrebo C."/>
            <person name="Racz N."/>
            <person name="Riley R."/>
            <person name="Savchenko A."/>
            <person name="Shiryaev A."/>
            <person name="Soop K."/>
            <person name="Spirin V."/>
            <person name="Szebenyi C."/>
            <person name="Tomsovsky M."/>
            <person name="Tulloss R.E."/>
            <person name="Uehling J."/>
            <person name="Grigoriev I.V."/>
            <person name="Vagvolgyi C."/>
            <person name="Papp T."/>
            <person name="Martin F.M."/>
            <person name="Miettinen O."/>
            <person name="Hibbett D.S."/>
            <person name="Nagy L.G."/>
        </authorList>
    </citation>
    <scope>NUCLEOTIDE SEQUENCE [LARGE SCALE GENOMIC DNA]</scope>
    <source>
        <strain evidence="2 3">CBS 309.79</strain>
    </source>
</reference>
<dbReference type="Proteomes" id="UP000305067">
    <property type="component" value="Unassembled WGS sequence"/>
</dbReference>
<organism evidence="2 3">
    <name type="scientific">Pterulicium gracile</name>
    <dbReference type="NCBI Taxonomy" id="1884261"/>
    <lineage>
        <taxon>Eukaryota</taxon>
        <taxon>Fungi</taxon>
        <taxon>Dikarya</taxon>
        <taxon>Basidiomycota</taxon>
        <taxon>Agaricomycotina</taxon>
        <taxon>Agaricomycetes</taxon>
        <taxon>Agaricomycetidae</taxon>
        <taxon>Agaricales</taxon>
        <taxon>Pleurotineae</taxon>
        <taxon>Pterulaceae</taxon>
        <taxon>Pterulicium</taxon>
    </lineage>
</organism>
<dbReference type="InterPro" id="IPR007122">
    <property type="entry name" value="Villin/Gelsolin"/>
</dbReference>
<evidence type="ECO:0000259" key="1">
    <source>
        <dbReference type="Pfam" id="PF00626"/>
    </source>
</evidence>
<dbReference type="GO" id="GO:0051015">
    <property type="term" value="F:actin filament binding"/>
    <property type="evidence" value="ECO:0007669"/>
    <property type="project" value="InterPro"/>
</dbReference>
<gene>
    <name evidence="2" type="ORF">BDV98DRAFT_651924</name>
</gene>
<dbReference type="InterPro" id="IPR029006">
    <property type="entry name" value="ADF-H/Gelsolin-like_dom_sf"/>
</dbReference>
<dbReference type="Pfam" id="PF00626">
    <property type="entry name" value="Gelsolin"/>
    <property type="match status" value="2"/>
</dbReference>
<dbReference type="STRING" id="1884261.A0A5C3Q0M0"/>
<dbReference type="SUPFAM" id="SSF55753">
    <property type="entry name" value="Actin depolymerizing proteins"/>
    <property type="match status" value="3"/>
</dbReference>
<dbReference type="CDD" id="cd11290">
    <property type="entry name" value="gelsolin_S1_like"/>
    <property type="match status" value="1"/>
</dbReference>
<name>A0A5C3Q0M0_9AGAR</name>
<dbReference type="EMBL" id="ML178878">
    <property type="protein sequence ID" value="TFK95654.1"/>
    <property type="molecule type" value="Genomic_DNA"/>
</dbReference>
<feature type="domain" description="Gelsolin-like" evidence="1">
    <location>
        <begin position="68"/>
        <end position="145"/>
    </location>
</feature>
<sequence>MAEDNPYLTNPTKYNIADSNIALLGSDLEKRVREQAGDREPAWNDQVGVKPGIQIWRIEKFSVVQWPKERYGTFYAGDSYIVLRTYKKHKDTDALSYDLHFWLGEETSQDEAGTAAYKTVELDDHLKGVAVQYREIQSHESTRFLSHFSRFTVLAGGISSGFRTVVDLPEPDVLRLYRVSLVKVSDRGSSNLVVREVKAEKESLVAGDVYVLDKGPKIWQLNTKASVGQEKFKAAEFVRWLSGKRGSSSEVVVYDEGGPGAGRFLSELGATELQPNLHPQPNWDPDTARSSEVPPLTLYRLSDDLGALAFDSLGPATASALSTEDAFIIDNAASPTRPTVYVWIGAQSSHVEKRMAMQYAQEYVWGHGGSGVGGNGVDKGVSIVVEREGYEEEEFEKIMSSGL</sequence>
<dbReference type="GO" id="GO:0005737">
    <property type="term" value="C:cytoplasm"/>
    <property type="evidence" value="ECO:0007669"/>
    <property type="project" value="TreeGrafter"/>
</dbReference>
<evidence type="ECO:0000313" key="3">
    <source>
        <dbReference type="Proteomes" id="UP000305067"/>
    </source>
</evidence>
<dbReference type="InterPro" id="IPR007123">
    <property type="entry name" value="Gelsolin-like_dom"/>
</dbReference>
<proteinExistence type="predicted"/>
<dbReference type="OrthoDB" id="6375767at2759"/>
<dbReference type="Gene3D" id="3.40.20.10">
    <property type="entry name" value="Severin"/>
    <property type="match status" value="3"/>
</dbReference>